<dbReference type="AlphaFoldDB" id="A0AAV3YC69"/>
<protein>
    <submittedName>
        <fullName evidence="3">PiggyBac transposable element-derived protein 4</fullName>
    </submittedName>
</protein>
<dbReference type="InterPro" id="IPR029526">
    <property type="entry name" value="PGBD"/>
</dbReference>
<comment type="caution">
    <text evidence="3">The sequence shown here is derived from an EMBL/GenBank/DDBJ whole genome shotgun (WGS) entry which is preliminary data.</text>
</comment>
<feature type="region of interest" description="Disordered" evidence="1">
    <location>
        <begin position="98"/>
        <end position="133"/>
    </location>
</feature>
<feature type="region of interest" description="Disordered" evidence="1">
    <location>
        <begin position="63"/>
        <end position="83"/>
    </location>
</feature>
<reference evidence="3 4" key="1">
    <citation type="journal article" date="2021" name="Elife">
        <title>Chloroplast acquisition without the gene transfer in kleptoplastic sea slugs, Plakobranchus ocellatus.</title>
        <authorList>
            <person name="Maeda T."/>
            <person name="Takahashi S."/>
            <person name="Yoshida T."/>
            <person name="Shimamura S."/>
            <person name="Takaki Y."/>
            <person name="Nagai Y."/>
            <person name="Toyoda A."/>
            <person name="Suzuki Y."/>
            <person name="Arimoto A."/>
            <person name="Ishii H."/>
            <person name="Satoh N."/>
            <person name="Nishiyama T."/>
            <person name="Hasebe M."/>
            <person name="Maruyama T."/>
            <person name="Minagawa J."/>
            <person name="Obokata J."/>
            <person name="Shigenobu S."/>
        </authorList>
    </citation>
    <scope>NUCLEOTIDE SEQUENCE [LARGE SCALE GENOMIC DNA]</scope>
</reference>
<feature type="compositionally biased region" description="Basic and acidic residues" evidence="1">
    <location>
        <begin position="124"/>
        <end position="133"/>
    </location>
</feature>
<evidence type="ECO:0000256" key="1">
    <source>
        <dbReference type="SAM" id="MobiDB-lite"/>
    </source>
</evidence>
<dbReference type="EMBL" id="BLXT01000825">
    <property type="protein sequence ID" value="GFN80354.1"/>
    <property type="molecule type" value="Genomic_DNA"/>
</dbReference>
<dbReference type="Proteomes" id="UP000735302">
    <property type="component" value="Unassembled WGS sequence"/>
</dbReference>
<evidence type="ECO:0000313" key="4">
    <source>
        <dbReference type="Proteomes" id="UP000735302"/>
    </source>
</evidence>
<organism evidence="3 4">
    <name type="scientific">Plakobranchus ocellatus</name>
    <dbReference type="NCBI Taxonomy" id="259542"/>
    <lineage>
        <taxon>Eukaryota</taxon>
        <taxon>Metazoa</taxon>
        <taxon>Spiralia</taxon>
        <taxon>Lophotrochozoa</taxon>
        <taxon>Mollusca</taxon>
        <taxon>Gastropoda</taxon>
        <taxon>Heterobranchia</taxon>
        <taxon>Euthyneura</taxon>
        <taxon>Panpulmonata</taxon>
        <taxon>Sacoglossa</taxon>
        <taxon>Placobranchoidea</taxon>
        <taxon>Plakobranchidae</taxon>
        <taxon>Plakobranchus</taxon>
    </lineage>
</organism>
<evidence type="ECO:0000313" key="3">
    <source>
        <dbReference type="EMBL" id="GFN80354.1"/>
    </source>
</evidence>
<sequence length="284" mass="33034">MLEGKRSRGKQREKLIEGLTDWLKAGKSLEAIEATKDRKKWRTMIANAVDQAQILIEDLPLDLSEEEPDSDPDNPTYEPKPSMTIILEQRDTLRDAQNCEDETEESDGDEQAQEQPRLRRWKKQGKDDCSGEFQHPEELRGFIGLNIVMGYHTLPSYKLYWPNQPDLAFPLMPSTMLKTRFEQFLSNIHINNDMTPHSAADKMWKMRPLRNSLNENFSRLYNVTREQSIDESMILFKGRSCLKQYCKPIMRGFKMWVRADMDGYIGKFQIYQGKGTGQVLTAMD</sequence>
<dbReference type="PANTHER" id="PTHR46599">
    <property type="entry name" value="PIGGYBAC TRANSPOSABLE ELEMENT-DERIVED PROTEIN 4"/>
    <property type="match status" value="1"/>
</dbReference>
<name>A0AAV3YC69_9GAST</name>
<feature type="domain" description="PiggyBac transposable element-derived protein" evidence="2">
    <location>
        <begin position="135"/>
        <end position="276"/>
    </location>
</feature>
<feature type="compositionally biased region" description="Acidic residues" evidence="1">
    <location>
        <begin position="98"/>
        <end position="112"/>
    </location>
</feature>
<accession>A0AAV3YC69</accession>
<dbReference type="PANTHER" id="PTHR46599:SF3">
    <property type="entry name" value="PIGGYBAC TRANSPOSABLE ELEMENT-DERIVED PROTEIN 4"/>
    <property type="match status" value="1"/>
</dbReference>
<evidence type="ECO:0000259" key="2">
    <source>
        <dbReference type="Pfam" id="PF13843"/>
    </source>
</evidence>
<proteinExistence type="predicted"/>
<dbReference type="Pfam" id="PF13843">
    <property type="entry name" value="DDE_Tnp_1_7"/>
    <property type="match status" value="1"/>
</dbReference>
<gene>
    <name evidence="3" type="ORF">PoB_000686000</name>
</gene>
<feature type="compositionally biased region" description="Acidic residues" evidence="1">
    <location>
        <begin position="63"/>
        <end position="72"/>
    </location>
</feature>
<keyword evidence="4" id="KW-1185">Reference proteome</keyword>